<reference evidence="1 3" key="1">
    <citation type="submission" date="2023-10" db="EMBL/GenBank/DDBJ databases">
        <title>Whole Genome based description of the genera Actinobaculum and Actinotignum reveals a complex phylogenetic relationship within the species included in the genus Actinotignum.</title>
        <authorList>
            <person name="Jensen C.S."/>
            <person name="Dargis R."/>
            <person name="Kemp M."/>
            <person name="Christensen J.J."/>
        </authorList>
    </citation>
    <scope>NUCLEOTIDE SEQUENCE</scope>
    <source>
        <strain evidence="2 3">SLA_B089</strain>
        <strain evidence="1">SLA_B245</strain>
    </source>
</reference>
<dbReference type="Proteomes" id="UP001288320">
    <property type="component" value="Unassembled WGS sequence"/>
</dbReference>
<dbReference type="AlphaFoldDB" id="A0AAW9HNE8"/>
<dbReference type="GO" id="GO:0016740">
    <property type="term" value="F:transferase activity"/>
    <property type="evidence" value="ECO:0007669"/>
    <property type="project" value="UniProtKB-KW"/>
</dbReference>
<evidence type="ECO:0000313" key="2">
    <source>
        <dbReference type="EMBL" id="MDY5145834.1"/>
    </source>
</evidence>
<keyword evidence="1" id="KW-0808">Transferase</keyword>
<organism evidence="1 4">
    <name type="scientific">Actinotignum timonense</name>
    <dbReference type="NCBI Taxonomy" id="1870995"/>
    <lineage>
        <taxon>Bacteria</taxon>
        <taxon>Bacillati</taxon>
        <taxon>Actinomycetota</taxon>
        <taxon>Actinomycetes</taxon>
        <taxon>Actinomycetales</taxon>
        <taxon>Actinomycetaceae</taxon>
        <taxon>Actinotignum</taxon>
    </lineage>
</organism>
<evidence type="ECO:0000313" key="1">
    <source>
        <dbReference type="EMBL" id="MDY5140896.1"/>
    </source>
</evidence>
<dbReference type="EMBL" id="JAWNFV010000012">
    <property type="protein sequence ID" value="MDY5140896.1"/>
    <property type="molecule type" value="Genomic_DNA"/>
</dbReference>
<keyword evidence="3" id="KW-1185">Reference proteome</keyword>
<comment type="caution">
    <text evidence="1">The sequence shown here is derived from an EMBL/GenBank/DDBJ whole genome shotgun (WGS) entry which is preliminary data.</text>
</comment>
<gene>
    <name evidence="1" type="ORF">R6G74_06180</name>
    <name evidence="2" type="ORF">R6P33_02190</name>
</gene>
<dbReference type="Proteomes" id="UP001284901">
    <property type="component" value="Unassembled WGS sequence"/>
</dbReference>
<accession>A0AAW9HNE8</accession>
<proteinExistence type="predicted"/>
<dbReference type="GeneID" id="92813460"/>
<name>A0AAW9HNE8_9ACTO</name>
<sequence>MENLEFQRKLTRLILSKIEKYGFVLCGSGALREHGVITRPTEDIDLFTVQKHADTFPLAYQKVVETCIEYGFKVATTHASGQYANLVISDGDNVLSIDMGVDWRGFPPATLNIGPVLAEEDAAGSKVAALYSRAESRDYLDVDSLRRSGRYTDDQLITLAKESDLGFDMGFFIQRLEACAYVDFDEVAQYGISEEEFPLSRNATPSGIQP</sequence>
<protein>
    <submittedName>
        <fullName evidence="1">Nucleotidyl transferase AbiEii/AbiGii toxin family protein</fullName>
    </submittedName>
</protein>
<dbReference type="RefSeq" id="WP_087070004.1">
    <property type="nucleotide sequence ID" value="NZ_CAUPFC010000018.1"/>
</dbReference>
<dbReference type="InterPro" id="IPR014942">
    <property type="entry name" value="AbiEii"/>
</dbReference>
<dbReference type="Pfam" id="PF08843">
    <property type="entry name" value="AbiEii"/>
    <property type="match status" value="1"/>
</dbReference>
<evidence type="ECO:0000313" key="4">
    <source>
        <dbReference type="Proteomes" id="UP001288320"/>
    </source>
</evidence>
<evidence type="ECO:0000313" key="3">
    <source>
        <dbReference type="Proteomes" id="UP001284901"/>
    </source>
</evidence>
<dbReference type="EMBL" id="JAWNFY010000004">
    <property type="protein sequence ID" value="MDY5145834.1"/>
    <property type="molecule type" value="Genomic_DNA"/>
</dbReference>